<name>A0A1I2UIH3_9BACT</name>
<protein>
    <submittedName>
        <fullName evidence="2">OstA-like protein</fullName>
    </submittedName>
</protein>
<dbReference type="InterPro" id="IPR005653">
    <property type="entry name" value="OstA-like_N"/>
</dbReference>
<feature type="domain" description="Organic solvent tolerance-like N-terminal" evidence="1">
    <location>
        <begin position="55"/>
        <end position="192"/>
    </location>
</feature>
<evidence type="ECO:0000313" key="2">
    <source>
        <dbReference type="EMBL" id="SFG74636.1"/>
    </source>
</evidence>
<proteinExistence type="predicted"/>
<organism evidence="2 3">
    <name type="scientific">Algoriphagus hitonicola</name>
    <dbReference type="NCBI Taxonomy" id="435880"/>
    <lineage>
        <taxon>Bacteria</taxon>
        <taxon>Pseudomonadati</taxon>
        <taxon>Bacteroidota</taxon>
        <taxon>Cytophagia</taxon>
        <taxon>Cytophagales</taxon>
        <taxon>Cyclobacteriaceae</taxon>
        <taxon>Algoriphagus</taxon>
    </lineage>
</organism>
<dbReference type="AlphaFoldDB" id="A0A1I2UIH3"/>
<dbReference type="EMBL" id="FOPC01000007">
    <property type="protein sequence ID" value="SFG74636.1"/>
    <property type="molecule type" value="Genomic_DNA"/>
</dbReference>
<accession>A0A1I2UIH3</accession>
<evidence type="ECO:0000313" key="3">
    <source>
        <dbReference type="Proteomes" id="UP000199642"/>
    </source>
</evidence>
<dbReference type="RefSeq" id="WP_092791689.1">
    <property type="nucleotide sequence ID" value="NZ_FOPC01000007.1"/>
</dbReference>
<dbReference type="Pfam" id="PF13100">
    <property type="entry name" value="OstA_2"/>
    <property type="match status" value="1"/>
</dbReference>
<dbReference type="OrthoDB" id="9805931at2"/>
<gene>
    <name evidence="2" type="ORF">SAMN04487988_107161</name>
</gene>
<keyword evidence="3" id="KW-1185">Reference proteome</keyword>
<reference evidence="3" key="1">
    <citation type="submission" date="2016-10" db="EMBL/GenBank/DDBJ databases">
        <authorList>
            <person name="Varghese N."/>
            <person name="Submissions S."/>
        </authorList>
    </citation>
    <scope>NUCLEOTIDE SEQUENCE [LARGE SCALE GENOMIC DNA]</scope>
    <source>
        <strain evidence="3">DSM 19315</strain>
    </source>
</reference>
<dbReference type="Gene3D" id="2.60.450.10">
    <property type="entry name" value="Lipopolysaccharide (LPS) transport protein A like domain"/>
    <property type="match status" value="2"/>
</dbReference>
<dbReference type="Proteomes" id="UP000199642">
    <property type="component" value="Unassembled WGS sequence"/>
</dbReference>
<sequence>MKNPVLFLSFILLLLSENTFSQSGQRRDASAPAGQTGGSNQLEIIRADSLKGAMGFQRLYGDVKMKNQSTLINCDSAHFYRALNVAKLYGRVFIEDLEDSVTTRSAYADYNGNTKLAKLRTNVVMTNGETSLYTDYLDFDRAANVAVYFNEGKVVDTTNVLTSFRGRYEVNLERITFNEDVILVNPDYTMKTNHLVYMTIPKTAETKGLTNLVAEDGTTLDAQKGSFYDTQKKQFRFFEGMVDTENSRVKADELIYRELDAYYEGKNRVAVLNKEREVEIFGDLGKYWEDRGYSEVIGNALVRKYFEKDTLFMIADTLISQDREGDSLKFLKAFRSISLIKSDMAGISDSLVYNYSDSSIQLFNDPVIWNQKNQISADSMVFYIVNEELERAIMKEKAFSVMTDTLANFNQMKGRKMTAFFGEGEIRQLLIEGNGESLYYALEGDTLNQGINRTLSATIRLNFQDGAVRRVNYGVKPDGRFIPIQDTDEKTTRLEGFQWREEEKPSMEDIFAWRIVDEIDLDQKNLFDIPNVRLRMPTEEEMEKTLQKRLLKLENSSFKKLPVRIKGANDQSQKKF</sequence>
<dbReference type="STRING" id="435880.SAMN04487988_107161"/>
<evidence type="ECO:0000259" key="1">
    <source>
        <dbReference type="Pfam" id="PF13100"/>
    </source>
</evidence>